<sequence>MEKEATTFLTLLVANTQIAQINLKTTIPNQGNEDSDLQDRKDVEDEEQLRTNLVFAEEGNKLRLSSPVAVNN</sequence>
<protein>
    <submittedName>
        <fullName evidence="1">Uncharacterized protein</fullName>
    </submittedName>
</protein>
<name>A0A8H7QH35_9FUNG</name>
<proteinExistence type="predicted"/>
<evidence type="ECO:0000313" key="1">
    <source>
        <dbReference type="EMBL" id="KAG2192312.1"/>
    </source>
</evidence>
<reference evidence="1" key="1">
    <citation type="submission" date="2020-12" db="EMBL/GenBank/DDBJ databases">
        <title>Metabolic potential, ecology and presence of endohyphal bacteria is reflected in genomic diversity of Mucoromycotina.</title>
        <authorList>
            <person name="Muszewska A."/>
            <person name="Okrasinska A."/>
            <person name="Steczkiewicz K."/>
            <person name="Drgas O."/>
            <person name="Orlowska M."/>
            <person name="Perlinska-Lenart U."/>
            <person name="Aleksandrzak-Piekarczyk T."/>
            <person name="Szatraj K."/>
            <person name="Zielenkiewicz U."/>
            <person name="Pilsyk S."/>
            <person name="Malc E."/>
            <person name="Mieczkowski P."/>
            <person name="Kruszewska J.S."/>
            <person name="Biernat P."/>
            <person name="Pawlowska J."/>
        </authorList>
    </citation>
    <scope>NUCLEOTIDE SEQUENCE</scope>
    <source>
        <strain evidence="1">WA0000017839</strain>
    </source>
</reference>
<accession>A0A8H7QH35</accession>
<dbReference type="EMBL" id="JAEPRD010000298">
    <property type="protein sequence ID" value="KAG2192312.1"/>
    <property type="molecule type" value="Genomic_DNA"/>
</dbReference>
<dbReference type="Proteomes" id="UP000603453">
    <property type="component" value="Unassembled WGS sequence"/>
</dbReference>
<evidence type="ECO:0000313" key="2">
    <source>
        <dbReference type="Proteomes" id="UP000603453"/>
    </source>
</evidence>
<organism evidence="1 2">
    <name type="scientific">Mucor saturninus</name>
    <dbReference type="NCBI Taxonomy" id="64648"/>
    <lineage>
        <taxon>Eukaryota</taxon>
        <taxon>Fungi</taxon>
        <taxon>Fungi incertae sedis</taxon>
        <taxon>Mucoromycota</taxon>
        <taxon>Mucoromycotina</taxon>
        <taxon>Mucoromycetes</taxon>
        <taxon>Mucorales</taxon>
        <taxon>Mucorineae</taxon>
        <taxon>Mucoraceae</taxon>
        <taxon>Mucor</taxon>
    </lineage>
</organism>
<comment type="caution">
    <text evidence="1">The sequence shown here is derived from an EMBL/GenBank/DDBJ whole genome shotgun (WGS) entry which is preliminary data.</text>
</comment>
<keyword evidence="2" id="KW-1185">Reference proteome</keyword>
<gene>
    <name evidence="1" type="ORF">INT47_006428</name>
</gene>
<dbReference type="AlphaFoldDB" id="A0A8H7QH35"/>